<dbReference type="RefSeq" id="WP_204294063.1">
    <property type="nucleotide sequence ID" value="NZ_BAAAGQ010000001.1"/>
</dbReference>
<sequence>MTRRHYPPMMTFHAPECPALAGLLDQFESLPVDQARENYPNHHFDVCAALDITPYVVVESAVPEHLYDPSGTRPDDAVRSLCQKCFGTHGEDAGREVINVRAKRGSGPGKGLVIPGE</sequence>
<comment type="caution">
    <text evidence="1">The sequence shown here is derived from an EMBL/GenBank/DDBJ whole genome shotgun (WGS) entry which is preliminary data.</text>
</comment>
<accession>A0ABQ3WCD5</accession>
<reference evidence="1" key="1">
    <citation type="submission" date="2021-01" db="EMBL/GenBank/DDBJ databases">
        <title>Whole genome shotgun sequence of Actinoplanes capillaceus NBRC 16408.</title>
        <authorList>
            <person name="Komaki H."/>
            <person name="Tamura T."/>
        </authorList>
    </citation>
    <scope>NUCLEOTIDE SEQUENCE [LARGE SCALE GENOMIC DNA]</scope>
    <source>
        <strain evidence="1">NBRC 16408</strain>
    </source>
</reference>
<gene>
    <name evidence="1" type="ORF">Aca07nite_07860</name>
</gene>
<evidence type="ECO:0000313" key="1">
    <source>
        <dbReference type="EMBL" id="GID43511.1"/>
    </source>
</evidence>
<proteinExistence type="predicted"/>
<dbReference type="EMBL" id="BOMF01000012">
    <property type="protein sequence ID" value="GID43511.1"/>
    <property type="molecule type" value="Genomic_DNA"/>
</dbReference>
<organism evidence="1">
    <name type="scientific">Actinoplanes campanulatus</name>
    <dbReference type="NCBI Taxonomy" id="113559"/>
    <lineage>
        <taxon>Bacteria</taxon>
        <taxon>Bacillati</taxon>
        <taxon>Actinomycetota</taxon>
        <taxon>Actinomycetes</taxon>
        <taxon>Micromonosporales</taxon>
        <taxon>Micromonosporaceae</taxon>
        <taxon>Actinoplanes</taxon>
    </lineage>
</organism>
<name>A0ABQ3WCD5_9ACTN</name>
<protein>
    <submittedName>
        <fullName evidence="1">Uncharacterized protein</fullName>
    </submittedName>
</protein>